<dbReference type="InterPro" id="IPR015168">
    <property type="entry name" value="SsuA/THI5"/>
</dbReference>
<evidence type="ECO:0000259" key="6">
    <source>
        <dbReference type="Pfam" id="PF09084"/>
    </source>
</evidence>
<evidence type="ECO:0000256" key="3">
    <source>
        <dbReference type="ARBA" id="ARBA00022448"/>
    </source>
</evidence>
<comment type="caution">
    <text evidence="7">The sequence shown here is derived from an EMBL/GenBank/DDBJ whole genome shotgun (WGS) entry which is preliminary data.</text>
</comment>
<dbReference type="SUPFAM" id="SSF53850">
    <property type="entry name" value="Periplasmic binding protein-like II"/>
    <property type="match status" value="1"/>
</dbReference>
<gene>
    <name evidence="7" type="ORF">GCM10023320_63860</name>
</gene>
<dbReference type="Gene3D" id="3.40.190.10">
    <property type="entry name" value="Periplasmic binding protein-like II"/>
    <property type="match status" value="2"/>
</dbReference>
<reference evidence="8" key="1">
    <citation type="journal article" date="2019" name="Int. J. Syst. Evol. Microbiol.">
        <title>The Global Catalogue of Microorganisms (GCM) 10K type strain sequencing project: providing services to taxonomists for standard genome sequencing and annotation.</title>
        <authorList>
            <consortium name="The Broad Institute Genomics Platform"/>
            <consortium name="The Broad Institute Genome Sequencing Center for Infectious Disease"/>
            <person name="Wu L."/>
            <person name="Ma J."/>
        </authorList>
    </citation>
    <scope>NUCLEOTIDE SEQUENCE [LARGE SCALE GENOMIC DNA]</scope>
    <source>
        <strain evidence="8">JCM 18302</strain>
    </source>
</reference>
<proteinExistence type="inferred from homology"/>
<comment type="similarity">
    <text evidence="2">Belongs to the bacterial solute-binding protein SsuA/TauA family.</text>
</comment>
<organism evidence="7 8">
    <name type="scientific">Pseudonocardia adelaidensis</name>
    <dbReference type="NCBI Taxonomy" id="648754"/>
    <lineage>
        <taxon>Bacteria</taxon>
        <taxon>Bacillati</taxon>
        <taxon>Actinomycetota</taxon>
        <taxon>Actinomycetes</taxon>
        <taxon>Pseudonocardiales</taxon>
        <taxon>Pseudonocardiaceae</taxon>
        <taxon>Pseudonocardia</taxon>
    </lineage>
</organism>
<dbReference type="Pfam" id="PF09084">
    <property type="entry name" value="NMT1"/>
    <property type="match status" value="1"/>
</dbReference>
<keyword evidence="4 5" id="KW-0732">Signal</keyword>
<evidence type="ECO:0000313" key="7">
    <source>
        <dbReference type="EMBL" id="GAA5135018.1"/>
    </source>
</evidence>
<evidence type="ECO:0000256" key="5">
    <source>
        <dbReference type="SAM" id="SignalP"/>
    </source>
</evidence>
<feature type="signal peptide" evidence="5">
    <location>
        <begin position="1"/>
        <end position="43"/>
    </location>
</feature>
<dbReference type="Proteomes" id="UP001500804">
    <property type="component" value="Unassembled WGS sequence"/>
</dbReference>
<evidence type="ECO:0000256" key="2">
    <source>
        <dbReference type="ARBA" id="ARBA00010742"/>
    </source>
</evidence>
<dbReference type="InterPro" id="IPR010067">
    <property type="entry name" value="ABC_SsuA_sub-bd"/>
</dbReference>
<dbReference type="NCBIfam" id="TIGR01728">
    <property type="entry name" value="SsuA_fam"/>
    <property type="match status" value="1"/>
</dbReference>
<evidence type="ECO:0000313" key="8">
    <source>
        <dbReference type="Proteomes" id="UP001500804"/>
    </source>
</evidence>
<dbReference type="PANTHER" id="PTHR30024:SF47">
    <property type="entry name" value="TAURINE-BINDING PERIPLASMIC PROTEIN"/>
    <property type="match status" value="1"/>
</dbReference>
<feature type="chain" id="PRO_5046535352" evidence="5">
    <location>
        <begin position="44"/>
        <end position="349"/>
    </location>
</feature>
<sequence length="349" mass="36812">MRFSKRFSKRFSQRFSKRISRRRVGVIAAGAALAVLAAGCAGATGTPDGPEPVDVNFGYIPDFNGTSLLAIAEDQGLWEKHGVNVTTTSFTNGPLQVQALGTGDLDFGYIGPGAIWLPASGQAKIIAINTLGRADRVVAQPGINSIEDLRGRTVAVPEGTSGDMILTLALQKAGMTKADVNLVAMEPAAIITALSSKQVDAAGIWYPALATVKQRVPDLVELATNQDFEQTVAFPTAFVAGNDVVANQPEKVARVLKVLREAIAFRAANPDQAVELTADFSALDPAQVQADARNVQVLSLDELDGLTRDGTIGKWLAGLGDYFVGAGKLPAAVDPAQYYTGDLFLRASE</sequence>
<dbReference type="RefSeq" id="WP_345610220.1">
    <property type="nucleotide sequence ID" value="NZ_BAABJO010000031.1"/>
</dbReference>
<keyword evidence="8" id="KW-1185">Reference proteome</keyword>
<comment type="subcellular location">
    <subcellularLocation>
        <location evidence="1">Periplasm</location>
    </subcellularLocation>
</comment>
<accession>A0ABP9P0C1</accession>
<keyword evidence="3" id="KW-0813">Transport</keyword>
<dbReference type="PANTHER" id="PTHR30024">
    <property type="entry name" value="ALIPHATIC SULFONATES-BINDING PROTEIN-RELATED"/>
    <property type="match status" value="1"/>
</dbReference>
<evidence type="ECO:0000256" key="4">
    <source>
        <dbReference type="ARBA" id="ARBA00022729"/>
    </source>
</evidence>
<evidence type="ECO:0000256" key="1">
    <source>
        <dbReference type="ARBA" id="ARBA00004418"/>
    </source>
</evidence>
<feature type="domain" description="SsuA/THI5-like" evidence="6">
    <location>
        <begin position="70"/>
        <end position="273"/>
    </location>
</feature>
<protein>
    <submittedName>
        <fullName evidence="7">Aliphatic sulfonate ABC transporter substrate-binding protein</fullName>
    </submittedName>
</protein>
<dbReference type="EMBL" id="BAABJO010000031">
    <property type="protein sequence ID" value="GAA5135018.1"/>
    <property type="molecule type" value="Genomic_DNA"/>
</dbReference>
<name>A0ABP9P0C1_9PSEU</name>